<dbReference type="InterPro" id="IPR012879">
    <property type="entry name" value="CCDC47"/>
</dbReference>
<keyword evidence="8" id="KW-1185">Reference proteome</keyword>
<dbReference type="RefSeq" id="XP_006685969.1">
    <property type="nucleotide sequence ID" value="XM_006685906.1"/>
</dbReference>
<feature type="compositionally biased region" description="Basic and acidic residues" evidence="5">
    <location>
        <begin position="325"/>
        <end position="335"/>
    </location>
</feature>
<dbReference type="PANTHER" id="PTHR12883:SF0">
    <property type="entry name" value="PAT COMPLEX SUBUNIT CCDC47"/>
    <property type="match status" value="1"/>
</dbReference>
<dbReference type="GO" id="GO:0005783">
    <property type="term" value="C:endoplasmic reticulum"/>
    <property type="evidence" value="ECO:0007669"/>
    <property type="project" value="InterPro"/>
</dbReference>
<dbReference type="GO" id="GO:0016020">
    <property type="term" value="C:membrane"/>
    <property type="evidence" value="ECO:0007669"/>
    <property type="project" value="UniProtKB-SubCell"/>
</dbReference>
<dbReference type="KEGG" id="cten:18247057"/>
<keyword evidence="2" id="KW-0812">Transmembrane</keyword>
<gene>
    <name evidence="7" type="ORF">CANTEDRAFT_113637</name>
</gene>
<evidence type="ECO:0000256" key="5">
    <source>
        <dbReference type="SAM" id="MobiDB-lite"/>
    </source>
</evidence>
<dbReference type="AlphaFoldDB" id="G3B144"/>
<dbReference type="EMBL" id="GL996515">
    <property type="protein sequence ID" value="EGV65163.1"/>
    <property type="molecule type" value="Genomic_DNA"/>
</dbReference>
<dbReference type="Pfam" id="PF07946">
    <property type="entry name" value="CCDC47"/>
    <property type="match status" value="1"/>
</dbReference>
<name>G3B144_CANTC</name>
<evidence type="ECO:0000256" key="2">
    <source>
        <dbReference type="ARBA" id="ARBA00022692"/>
    </source>
</evidence>
<comment type="subcellular location">
    <subcellularLocation>
        <location evidence="1">Membrane</location>
        <topology evidence="1">Single-pass membrane protein</topology>
    </subcellularLocation>
</comment>
<reference evidence="7 8" key="1">
    <citation type="journal article" date="2011" name="Proc. Natl. Acad. Sci. U.S.A.">
        <title>Comparative genomics of xylose-fermenting fungi for enhanced biofuel production.</title>
        <authorList>
            <person name="Wohlbach D.J."/>
            <person name="Kuo A."/>
            <person name="Sato T.K."/>
            <person name="Potts K.M."/>
            <person name="Salamov A.A."/>
            <person name="LaButti K.M."/>
            <person name="Sun H."/>
            <person name="Clum A."/>
            <person name="Pangilinan J.L."/>
            <person name="Lindquist E.A."/>
            <person name="Lucas S."/>
            <person name="Lapidus A."/>
            <person name="Jin M."/>
            <person name="Gunawan C."/>
            <person name="Balan V."/>
            <person name="Dale B.E."/>
            <person name="Jeffries T.W."/>
            <person name="Zinkel R."/>
            <person name="Barry K.W."/>
            <person name="Grigoriev I.V."/>
            <person name="Gasch A.P."/>
        </authorList>
    </citation>
    <scope>NUCLEOTIDE SEQUENCE [LARGE SCALE GENOMIC DNA]</scope>
    <source>
        <strain evidence="7">ATCC 10573</strain>
        <strain evidence="8">ATCC 10573 / BCRC 21748 / CBS 615 / JCM 9827 / NBRC 10315 / NRRL Y-1498 / VKM Y-70</strain>
    </source>
</reference>
<accession>G3B144</accession>
<keyword evidence="4" id="KW-0472">Membrane</keyword>
<evidence type="ECO:0000313" key="8">
    <source>
        <dbReference type="Proteomes" id="UP000000707"/>
    </source>
</evidence>
<dbReference type="GO" id="GO:0005509">
    <property type="term" value="F:calcium ion binding"/>
    <property type="evidence" value="ECO:0007669"/>
    <property type="project" value="InterPro"/>
</dbReference>
<feature type="region of interest" description="Disordered" evidence="5">
    <location>
        <begin position="325"/>
        <end position="365"/>
    </location>
</feature>
<evidence type="ECO:0000256" key="4">
    <source>
        <dbReference type="ARBA" id="ARBA00023136"/>
    </source>
</evidence>
<evidence type="ECO:0000256" key="6">
    <source>
        <dbReference type="SAM" id="SignalP"/>
    </source>
</evidence>
<dbReference type="GeneID" id="18247057"/>
<dbReference type="GO" id="GO:0032469">
    <property type="term" value="P:endoplasmic reticulum calcium ion homeostasis"/>
    <property type="evidence" value="ECO:0007669"/>
    <property type="project" value="InterPro"/>
</dbReference>
<proteinExistence type="predicted"/>
<feature type="compositionally biased region" description="Basic residues" evidence="5">
    <location>
        <begin position="353"/>
        <end position="365"/>
    </location>
</feature>
<protein>
    <submittedName>
        <fullName evidence="7">DUF1682-domain-containing protein</fullName>
    </submittedName>
</protein>
<dbReference type="OrthoDB" id="10039147at2759"/>
<evidence type="ECO:0000256" key="1">
    <source>
        <dbReference type="ARBA" id="ARBA00004167"/>
    </source>
</evidence>
<dbReference type="STRING" id="590646.G3B144"/>
<feature type="compositionally biased region" description="Basic and acidic residues" evidence="5">
    <location>
        <begin position="341"/>
        <end position="352"/>
    </location>
</feature>
<keyword evidence="3" id="KW-1133">Transmembrane helix</keyword>
<organism evidence="8">
    <name type="scientific">Candida tenuis (strain ATCC 10573 / BCRC 21748 / CBS 615 / JCM 9827 / NBRC 10315 / NRRL Y-1498 / VKM Y-70)</name>
    <name type="common">Yeast</name>
    <name type="synonym">Yamadazyma tenuis</name>
    <dbReference type="NCBI Taxonomy" id="590646"/>
    <lineage>
        <taxon>Eukaryota</taxon>
        <taxon>Fungi</taxon>
        <taxon>Dikarya</taxon>
        <taxon>Ascomycota</taxon>
        <taxon>Saccharomycotina</taxon>
        <taxon>Pichiomycetes</taxon>
        <taxon>Debaryomycetaceae</taxon>
        <taxon>Yamadazyma</taxon>
    </lineage>
</organism>
<dbReference type="Proteomes" id="UP000000707">
    <property type="component" value="Unassembled WGS sequence"/>
</dbReference>
<feature type="chain" id="PRO_5010833527" evidence="6">
    <location>
        <begin position="17"/>
        <end position="365"/>
    </location>
</feature>
<sequence>MLQIITSIALMAAVAAASTTVEDVASSTVWDRIKNNDWRLELITISFTLGFVVLFKIGDLYNKSLVTKFLEGTKETLEANFFQVGVSKEDLYIKDSPENYSSYATGRENIAKVNFDFKLRPRNNIFVWILEGIMSYFTEYVQKPIDKVDIVIQPSIPYDNFISAIVSKLGMNDFRKFNYFLSLTRTVDSTKIPESFVFMSEGSEFHDKLLTPALADALTIEAASYIRYIAFTDQATEKPDSPEGYAPYRRIVISMSLPSKKAQIAQISKTLDAIFSIIDGIAEKSITFKSESLKKVAKTRETELNKILKALEQERLEIEAEEKAKLKREEREKIRNLSPEEQAKLEKKESEKKQKKLQKKQRVRM</sequence>
<keyword evidence="6" id="KW-0732">Signal</keyword>
<evidence type="ECO:0000256" key="3">
    <source>
        <dbReference type="ARBA" id="ARBA00022989"/>
    </source>
</evidence>
<dbReference type="PANTHER" id="PTHR12883">
    <property type="entry name" value="ADIPOCYTE-SPECIFIC PROTEIN 4-RELATED"/>
    <property type="match status" value="1"/>
</dbReference>
<feature type="signal peptide" evidence="6">
    <location>
        <begin position="1"/>
        <end position="16"/>
    </location>
</feature>
<dbReference type="HOGENOM" id="CLU_042570_0_0_1"/>
<dbReference type="eggNOG" id="KOG2357">
    <property type="taxonomic scope" value="Eukaryota"/>
</dbReference>
<dbReference type="EMBL" id="GL996515">
    <property type="protein sequence ID" value="EGV65162.1"/>
    <property type="molecule type" value="Genomic_DNA"/>
</dbReference>
<evidence type="ECO:0000313" key="7">
    <source>
        <dbReference type="EMBL" id="EGV65162.1"/>
    </source>
</evidence>